<gene>
    <name evidence="5" type="ORF">SAMN04489730_3540</name>
</gene>
<dbReference type="Gene3D" id="1.10.1200.10">
    <property type="entry name" value="ACP-like"/>
    <property type="match status" value="1"/>
</dbReference>
<dbReference type="AlphaFoldDB" id="A0A1K1RMD0"/>
<feature type="domain" description="Carrier" evidence="4">
    <location>
        <begin position="966"/>
        <end position="1041"/>
    </location>
</feature>
<sequence length="1074" mass="113956">MPAQPSAIFPVSPAQEALWVLEQLVPGTAAYHIPVALRLLGTLDRAALGRALSAVAARHEILRTSFAEVENQAVQLVADAVEITVAEVDLSATPEDLDARLEAEAARPFDLAAAPLLRATSFRLAGDEQVLLITVHHLAADMWSLGLLIAELSAAYAAETGGEPVAADELPLQYGDFAVWQHEQLTDAAVETLAAHWRERLAGAPGLLEIPADRPRPAVLSFRGDILPVTLPAATSAKVAELAQRRGASPFMVLLAAFQAVLARHTGGEDIVVGTPVSTREADTEDLIGCFVNTVPLRTSLAGDPSFGELVDRVREVTLDGVQHRDLPFPKLVEQLRVPRDLSYNPVVQAMFVLQNAPLPTPELAGLSVTPVHVSRGASQLDLDLQLWHDGERFEGFVEYSTDLFEAATIGRLWDHLTVLLSAALDDPDTRLSRLPLLTAAEEERAVVAWNDTAAPGPDGCLHELVERQAGRTPDADAVLWSGGRLSYRELDARADAVAARLRELGVGRDVLVGVCATRSPAMVAALLGVLKAGGAYLPLDPGYPADRLEYMITDARPLVVLTDDTSVTLPEGTPVLPLSEITGSAAAVASVTRPGDPAYVIYTSGSTGRPKGVAVHHAGVVNTLAHLTAAHGIGPGDRMANVSPISFDLSVFELFGALTSGAAVVLPDAGRATDPAHWRELLTAFGLTVWGSAPALLDALVGELEREAATHPLRLAVVAGDVLPLGVPGRAAGVFPGLTMLNYGGPTETTIYSIGAPVDVVDPQWTSIPYGRPLPNTRALILDDRLRLVPVGVPGQLYHGGTGIARGYLGRPALTAERFLPDPYAGDGSRLYASGDLARYREDGQVELLGRIDHQVKIRGFRIELGEVGVVLDRHPAIAESVVVAAPDPAGPEKRLVAYYVPAGAGEPPVAELRAHLERTLPDYMVPAVFVPLAALPLSPNGKVDRKALPDAGTERPSLGVEFVAPRDPVEEFICGVWHDVLAVDTIGVHDHFFELGGQSLHATQVVSLLRENLRVDVPLRTVFDAPTVARQADAVRELGAGIDVAAVAETALRVAEMTDEEVLALLAAGERA</sequence>
<dbReference type="Pfam" id="PF13193">
    <property type="entry name" value="AMP-binding_C"/>
    <property type="match status" value="1"/>
</dbReference>
<evidence type="ECO:0000256" key="1">
    <source>
        <dbReference type="ARBA" id="ARBA00001957"/>
    </source>
</evidence>
<dbReference type="PANTHER" id="PTHR45527">
    <property type="entry name" value="NONRIBOSOMAL PEPTIDE SYNTHETASE"/>
    <property type="match status" value="1"/>
</dbReference>
<evidence type="ECO:0000256" key="3">
    <source>
        <dbReference type="ARBA" id="ARBA00022553"/>
    </source>
</evidence>
<dbReference type="CDD" id="cd05930">
    <property type="entry name" value="A_NRPS"/>
    <property type="match status" value="1"/>
</dbReference>
<dbReference type="InterPro" id="IPR020806">
    <property type="entry name" value="PKS_PP-bd"/>
</dbReference>
<dbReference type="SUPFAM" id="SSF47336">
    <property type="entry name" value="ACP-like"/>
    <property type="match status" value="1"/>
</dbReference>
<evidence type="ECO:0000256" key="2">
    <source>
        <dbReference type="ARBA" id="ARBA00022450"/>
    </source>
</evidence>
<dbReference type="InterPro" id="IPR020845">
    <property type="entry name" value="AMP-binding_CS"/>
</dbReference>
<dbReference type="Gene3D" id="3.30.559.30">
    <property type="entry name" value="Nonribosomal peptide synthetase, condensation domain"/>
    <property type="match status" value="1"/>
</dbReference>
<evidence type="ECO:0000313" key="5">
    <source>
        <dbReference type="EMBL" id="SFW73005.1"/>
    </source>
</evidence>
<dbReference type="GO" id="GO:0003824">
    <property type="term" value="F:catalytic activity"/>
    <property type="evidence" value="ECO:0007669"/>
    <property type="project" value="InterPro"/>
</dbReference>
<proteinExistence type="predicted"/>
<dbReference type="PROSITE" id="PS50075">
    <property type="entry name" value="CARRIER"/>
    <property type="match status" value="1"/>
</dbReference>
<evidence type="ECO:0000313" key="6">
    <source>
        <dbReference type="Proteomes" id="UP000182740"/>
    </source>
</evidence>
<dbReference type="Gene3D" id="3.30.300.30">
    <property type="match status" value="1"/>
</dbReference>
<dbReference type="Pfam" id="PF00501">
    <property type="entry name" value="AMP-binding"/>
    <property type="match status" value="1"/>
</dbReference>
<dbReference type="FunFam" id="3.40.50.980:FF:000001">
    <property type="entry name" value="Non-ribosomal peptide synthetase"/>
    <property type="match status" value="1"/>
</dbReference>
<dbReference type="InterPro" id="IPR009081">
    <property type="entry name" value="PP-bd_ACP"/>
</dbReference>
<name>A0A1K1RMD0_9PSEU</name>
<protein>
    <submittedName>
        <fullName evidence="5">Amino acid adenylation domain-containing protein</fullName>
    </submittedName>
</protein>
<dbReference type="InterPro" id="IPR036736">
    <property type="entry name" value="ACP-like_sf"/>
</dbReference>
<dbReference type="InterPro" id="IPR010071">
    <property type="entry name" value="AA_adenyl_dom"/>
</dbReference>
<dbReference type="InterPro" id="IPR045851">
    <property type="entry name" value="AMP-bd_C_sf"/>
</dbReference>
<dbReference type="InterPro" id="IPR001242">
    <property type="entry name" value="Condensation_dom"/>
</dbReference>
<comment type="cofactor">
    <cofactor evidence="1">
        <name>pantetheine 4'-phosphate</name>
        <dbReference type="ChEBI" id="CHEBI:47942"/>
    </cofactor>
</comment>
<dbReference type="GO" id="GO:0008610">
    <property type="term" value="P:lipid biosynthetic process"/>
    <property type="evidence" value="ECO:0007669"/>
    <property type="project" value="UniProtKB-ARBA"/>
</dbReference>
<keyword evidence="3" id="KW-0597">Phosphoprotein</keyword>
<dbReference type="PROSITE" id="PS00455">
    <property type="entry name" value="AMP_BINDING"/>
    <property type="match status" value="1"/>
</dbReference>
<dbReference type="Gene3D" id="3.40.50.980">
    <property type="match status" value="2"/>
</dbReference>
<reference evidence="6" key="1">
    <citation type="submission" date="2016-11" db="EMBL/GenBank/DDBJ databases">
        <authorList>
            <person name="Varghese N."/>
            <person name="Submissions S."/>
        </authorList>
    </citation>
    <scope>NUCLEOTIDE SEQUENCE [LARGE SCALE GENOMIC DNA]</scope>
    <source>
        <strain evidence="6">DSM 44671</strain>
    </source>
</reference>
<dbReference type="SUPFAM" id="SSF56801">
    <property type="entry name" value="Acetyl-CoA synthetase-like"/>
    <property type="match status" value="1"/>
</dbReference>
<evidence type="ECO:0000259" key="4">
    <source>
        <dbReference type="PROSITE" id="PS50075"/>
    </source>
</evidence>
<dbReference type="Pfam" id="PF00550">
    <property type="entry name" value="PP-binding"/>
    <property type="match status" value="1"/>
</dbReference>
<dbReference type="SUPFAM" id="SSF52777">
    <property type="entry name" value="CoA-dependent acyltransferases"/>
    <property type="match status" value="2"/>
</dbReference>
<dbReference type="GO" id="GO:0044550">
    <property type="term" value="P:secondary metabolite biosynthetic process"/>
    <property type="evidence" value="ECO:0007669"/>
    <property type="project" value="UniProtKB-ARBA"/>
</dbReference>
<dbReference type="EMBL" id="FPJG01000006">
    <property type="protein sequence ID" value="SFW73005.1"/>
    <property type="molecule type" value="Genomic_DNA"/>
</dbReference>
<dbReference type="SMART" id="SM00823">
    <property type="entry name" value="PKS_PP"/>
    <property type="match status" value="1"/>
</dbReference>
<dbReference type="Gene3D" id="3.30.559.10">
    <property type="entry name" value="Chloramphenicol acetyltransferase-like domain"/>
    <property type="match status" value="1"/>
</dbReference>
<dbReference type="NCBIfam" id="TIGR01733">
    <property type="entry name" value="AA-adenyl-dom"/>
    <property type="match status" value="1"/>
</dbReference>
<dbReference type="FunFam" id="2.30.38.10:FF:000001">
    <property type="entry name" value="Non-ribosomal peptide synthetase PvdI"/>
    <property type="match status" value="1"/>
</dbReference>
<dbReference type="FunFam" id="3.40.50.12780:FF:000012">
    <property type="entry name" value="Non-ribosomal peptide synthetase"/>
    <property type="match status" value="1"/>
</dbReference>
<dbReference type="FunFam" id="1.10.1200.10:FF:000016">
    <property type="entry name" value="Non-ribosomal peptide synthase"/>
    <property type="match status" value="1"/>
</dbReference>
<keyword evidence="2" id="KW-0596">Phosphopantetheine</keyword>
<keyword evidence="6" id="KW-1185">Reference proteome</keyword>
<organism evidence="5 6">
    <name type="scientific">Amycolatopsis australiensis</name>
    <dbReference type="NCBI Taxonomy" id="546364"/>
    <lineage>
        <taxon>Bacteria</taxon>
        <taxon>Bacillati</taxon>
        <taxon>Actinomycetota</taxon>
        <taxon>Actinomycetes</taxon>
        <taxon>Pseudonocardiales</taxon>
        <taxon>Pseudonocardiaceae</taxon>
        <taxon>Amycolatopsis</taxon>
    </lineage>
</organism>
<dbReference type="GO" id="GO:0031177">
    <property type="term" value="F:phosphopantetheine binding"/>
    <property type="evidence" value="ECO:0007669"/>
    <property type="project" value="InterPro"/>
</dbReference>
<dbReference type="InterPro" id="IPR025110">
    <property type="entry name" value="AMP-bd_C"/>
</dbReference>
<dbReference type="GO" id="GO:0072330">
    <property type="term" value="P:monocarboxylic acid biosynthetic process"/>
    <property type="evidence" value="ECO:0007669"/>
    <property type="project" value="UniProtKB-ARBA"/>
</dbReference>
<accession>A0A1K1RMD0</accession>
<dbReference type="FunFam" id="3.30.300.30:FF:000010">
    <property type="entry name" value="Enterobactin synthetase component F"/>
    <property type="match status" value="1"/>
</dbReference>
<dbReference type="Proteomes" id="UP000182740">
    <property type="component" value="Unassembled WGS sequence"/>
</dbReference>
<dbReference type="GO" id="GO:0005829">
    <property type="term" value="C:cytosol"/>
    <property type="evidence" value="ECO:0007669"/>
    <property type="project" value="TreeGrafter"/>
</dbReference>
<dbReference type="Gene3D" id="2.30.38.10">
    <property type="entry name" value="Luciferase, Domain 3"/>
    <property type="match status" value="1"/>
</dbReference>
<dbReference type="Pfam" id="PF00668">
    <property type="entry name" value="Condensation"/>
    <property type="match status" value="1"/>
</dbReference>
<dbReference type="PANTHER" id="PTHR45527:SF1">
    <property type="entry name" value="FATTY ACID SYNTHASE"/>
    <property type="match status" value="1"/>
</dbReference>
<dbReference type="GO" id="GO:0043041">
    <property type="term" value="P:amino acid activation for nonribosomal peptide biosynthetic process"/>
    <property type="evidence" value="ECO:0007669"/>
    <property type="project" value="TreeGrafter"/>
</dbReference>
<dbReference type="RefSeq" id="WP_177328830.1">
    <property type="nucleotide sequence ID" value="NZ_FPJG01000006.1"/>
</dbReference>
<dbReference type="STRING" id="546364.SAMN04489730_3540"/>
<dbReference type="InterPro" id="IPR000873">
    <property type="entry name" value="AMP-dep_synth/lig_dom"/>
</dbReference>
<dbReference type="InterPro" id="IPR023213">
    <property type="entry name" value="CAT-like_dom_sf"/>
</dbReference>
<dbReference type="CDD" id="cd19531">
    <property type="entry name" value="LCL_NRPS-like"/>
    <property type="match status" value="1"/>
</dbReference>